<organism evidence="2 3">
    <name type="scientific">Parachitinimonas caeni</name>
    <dbReference type="NCBI Taxonomy" id="3031301"/>
    <lineage>
        <taxon>Bacteria</taxon>
        <taxon>Pseudomonadati</taxon>
        <taxon>Pseudomonadota</taxon>
        <taxon>Betaproteobacteria</taxon>
        <taxon>Neisseriales</taxon>
        <taxon>Chitinibacteraceae</taxon>
        <taxon>Parachitinimonas</taxon>
    </lineage>
</organism>
<keyword evidence="3" id="KW-1185">Reference proteome</keyword>
<dbReference type="GO" id="GO:0016874">
    <property type="term" value="F:ligase activity"/>
    <property type="evidence" value="ECO:0007669"/>
    <property type="project" value="UniProtKB-KW"/>
</dbReference>
<evidence type="ECO:0000259" key="1">
    <source>
        <dbReference type="Pfam" id="PF09414"/>
    </source>
</evidence>
<dbReference type="PANTHER" id="PTHR43883:SF1">
    <property type="entry name" value="GLUCONOKINASE"/>
    <property type="match status" value="1"/>
</dbReference>
<evidence type="ECO:0000313" key="2">
    <source>
        <dbReference type="EMBL" id="MDK2125890.1"/>
    </source>
</evidence>
<dbReference type="Gene3D" id="3.30.470.30">
    <property type="entry name" value="DNA ligase/mRNA capping enzyme"/>
    <property type="match status" value="1"/>
</dbReference>
<sequence length="284" mass="31905">MTLNSNIGLHSLDLIKYPRTPHLEGSRLQAGDEGHGHIPYSALAGRYIVVEEKLDGGNAGLSFSEGGELLLQSRGHYLSGGGRERQFNLFKRWASAHEQALLQVLEDRYLMFGEWLHKKHSVFYDQLPHYFCEFDIWDRQTGVFLSTERRQSLLAASPVLPVPVLYAGVAPRKLGDLLAMLAPSLAKSAQWRQRFAQTIATERLDLDRAWQQTDKSDLSEGLYIKVEEGGATTGRYKWVRPDFVQAILDAGRHHAEQPFVPNLLAAGCDIFAPQLTHQWPSSKG</sequence>
<dbReference type="InterPro" id="IPR052732">
    <property type="entry name" value="Cell-binding_unc_protein"/>
</dbReference>
<evidence type="ECO:0000313" key="3">
    <source>
        <dbReference type="Proteomes" id="UP001172778"/>
    </source>
</evidence>
<protein>
    <submittedName>
        <fullName evidence="2">RNA ligase family protein</fullName>
    </submittedName>
</protein>
<dbReference type="Pfam" id="PF09414">
    <property type="entry name" value="RNA_ligase"/>
    <property type="match status" value="1"/>
</dbReference>
<dbReference type="SUPFAM" id="SSF56091">
    <property type="entry name" value="DNA ligase/mRNA capping enzyme, catalytic domain"/>
    <property type="match status" value="1"/>
</dbReference>
<keyword evidence="2" id="KW-0436">Ligase</keyword>
<reference evidence="2" key="1">
    <citation type="submission" date="2023-03" db="EMBL/GenBank/DDBJ databases">
        <title>Chitinimonas shenzhenensis gen. nov., sp. nov., a novel member of family Burkholderiaceae isolated from activated sludge collected in Shen Zhen, China.</title>
        <authorList>
            <person name="Wang X."/>
        </authorList>
    </citation>
    <scope>NUCLEOTIDE SEQUENCE</scope>
    <source>
        <strain evidence="2">DQS-5</strain>
    </source>
</reference>
<dbReference type="RefSeq" id="WP_284102203.1">
    <property type="nucleotide sequence ID" value="NZ_JARRAF010000026.1"/>
</dbReference>
<name>A0ABT7E3A9_9NEIS</name>
<accession>A0ABT7E3A9</accession>
<proteinExistence type="predicted"/>
<dbReference type="PANTHER" id="PTHR43883">
    <property type="entry name" value="SLR0207 PROTEIN"/>
    <property type="match status" value="1"/>
</dbReference>
<dbReference type="InterPro" id="IPR021122">
    <property type="entry name" value="RNA_ligase_dom_REL/Rnl2"/>
</dbReference>
<gene>
    <name evidence="2" type="ORF">PZA18_17695</name>
</gene>
<dbReference type="Proteomes" id="UP001172778">
    <property type="component" value="Unassembled WGS sequence"/>
</dbReference>
<comment type="caution">
    <text evidence="2">The sequence shown here is derived from an EMBL/GenBank/DDBJ whole genome shotgun (WGS) entry which is preliminary data.</text>
</comment>
<dbReference type="EMBL" id="JARRAF010000026">
    <property type="protein sequence ID" value="MDK2125890.1"/>
    <property type="molecule type" value="Genomic_DNA"/>
</dbReference>
<feature type="domain" description="RNA ligase" evidence="1">
    <location>
        <begin position="47"/>
        <end position="239"/>
    </location>
</feature>